<keyword evidence="1" id="KW-0812">Transmembrane</keyword>
<feature type="transmembrane region" description="Helical" evidence="1">
    <location>
        <begin position="38"/>
        <end position="60"/>
    </location>
</feature>
<proteinExistence type="predicted"/>
<sequence length="206" mass="24123">MKNSFKIFWPTLGITLFLISLLFNFSDIGNDFSLLWRIVSLWNILLYISAAICVGLLLALCLFRKQPFKKRIIFTISISFIMLSTYQFTEMAIFKYGLREEYNYFTAKRDVKKGNVQVLGAGLIIYFEHDTVLNEKTRAAIEKKYGFKSKEVGCIYYEGIGFYNNVMEDYLVERNGPNWRSRFNKEISLAKKKQKNKEQMLSVISE</sequence>
<evidence type="ECO:0000256" key="1">
    <source>
        <dbReference type="SAM" id="Phobius"/>
    </source>
</evidence>
<name>A0A4Q9H3W1_9SPHI</name>
<comment type="caution">
    <text evidence="2">The sequence shown here is derived from an EMBL/GenBank/DDBJ whole genome shotgun (WGS) entry which is preliminary data.</text>
</comment>
<protein>
    <submittedName>
        <fullName evidence="2">Uncharacterized protein</fullName>
    </submittedName>
</protein>
<evidence type="ECO:0000313" key="3">
    <source>
        <dbReference type="Proteomes" id="UP000291819"/>
    </source>
</evidence>
<evidence type="ECO:0000313" key="2">
    <source>
        <dbReference type="EMBL" id="TBO36468.1"/>
    </source>
</evidence>
<feature type="transmembrane region" description="Helical" evidence="1">
    <location>
        <begin position="72"/>
        <end position="89"/>
    </location>
</feature>
<dbReference type="Proteomes" id="UP000291819">
    <property type="component" value="Unassembled WGS sequence"/>
</dbReference>
<dbReference type="AlphaFoldDB" id="A0A4Q9H3W1"/>
<dbReference type="OrthoDB" id="886739at2"/>
<keyword evidence="1" id="KW-0472">Membrane</keyword>
<accession>A0A4Q9H3W1</accession>
<organism evidence="2 3">
    <name type="scientific">Pedobacter kyonggii</name>
    <dbReference type="NCBI Taxonomy" id="1926871"/>
    <lineage>
        <taxon>Bacteria</taxon>
        <taxon>Pseudomonadati</taxon>
        <taxon>Bacteroidota</taxon>
        <taxon>Sphingobacteriia</taxon>
        <taxon>Sphingobacteriales</taxon>
        <taxon>Sphingobacteriaceae</taxon>
        <taxon>Pedobacter</taxon>
    </lineage>
</organism>
<keyword evidence="3" id="KW-1185">Reference proteome</keyword>
<reference evidence="2 3" key="1">
    <citation type="submission" date="2019-02" db="EMBL/GenBank/DDBJ databases">
        <title>Pedobacter kyonggii whole genome sequence analysis.</title>
        <authorList>
            <person name="Dahal R.H."/>
        </authorList>
    </citation>
    <scope>NUCLEOTIDE SEQUENCE [LARGE SCALE GENOMIC DNA]</scope>
    <source>
        <strain evidence="2 3">K-4-11-1</strain>
    </source>
</reference>
<dbReference type="RefSeq" id="WP_131032533.1">
    <property type="nucleotide sequence ID" value="NZ_SIXF01000046.1"/>
</dbReference>
<dbReference type="EMBL" id="SIXF01000046">
    <property type="protein sequence ID" value="TBO36468.1"/>
    <property type="molecule type" value="Genomic_DNA"/>
</dbReference>
<keyword evidence="1" id="KW-1133">Transmembrane helix</keyword>
<gene>
    <name evidence="2" type="ORF">EYS08_24345</name>
</gene>
<feature type="transmembrane region" description="Helical" evidence="1">
    <location>
        <begin position="7"/>
        <end position="26"/>
    </location>
</feature>